<accession>A0A372M1N2</accession>
<evidence type="ECO:0000313" key="2">
    <source>
        <dbReference type="EMBL" id="RFU84405.1"/>
    </source>
</evidence>
<dbReference type="PANTHER" id="PTHR43844">
    <property type="entry name" value="METHIONINE SYNTHASE"/>
    <property type="match status" value="1"/>
</dbReference>
<name>A0A372M1N2_9ACTN</name>
<keyword evidence="3" id="KW-1185">Reference proteome</keyword>
<dbReference type="Gene3D" id="3.20.20.210">
    <property type="match status" value="1"/>
</dbReference>
<gene>
    <name evidence="2" type="ORF">DY218_22350</name>
</gene>
<proteinExistence type="predicted"/>
<dbReference type="AlphaFoldDB" id="A0A372M1N2"/>
<dbReference type="InterPro" id="IPR038071">
    <property type="entry name" value="UROD/MetE-like_sf"/>
</dbReference>
<dbReference type="GO" id="GO:0003871">
    <property type="term" value="F:5-methyltetrahydropteroyltriglutamate-homocysteine S-methyltransferase activity"/>
    <property type="evidence" value="ECO:0007669"/>
    <property type="project" value="InterPro"/>
</dbReference>
<dbReference type="EMBL" id="QUAK01000120">
    <property type="protein sequence ID" value="RFU84405.1"/>
    <property type="molecule type" value="Genomic_DNA"/>
</dbReference>
<dbReference type="Pfam" id="PF01717">
    <property type="entry name" value="Meth_synt_2"/>
    <property type="match status" value="1"/>
</dbReference>
<dbReference type="PANTHER" id="PTHR43844:SF1">
    <property type="entry name" value="METHIONINE SYNTHASE"/>
    <property type="match status" value="1"/>
</dbReference>
<dbReference type="GO" id="GO:0009086">
    <property type="term" value="P:methionine biosynthetic process"/>
    <property type="evidence" value="ECO:0007669"/>
    <property type="project" value="InterPro"/>
</dbReference>
<comment type="caution">
    <text evidence="2">The sequence shown here is derived from an EMBL/GenBank/DDBJ whole genome shotgun (WGS) entry which is preliminary data.</text>
</comment>
<dbReference type="GO" id="GO:0008270">
    <property type="term" value="F:zinc ion binding"/>
    <property type="evidence" value="ECO:0007669"/>
    <property type="project" value="InterPro"/>
</dbReference>
<dbReference type="Proteomes" id="UP000263094">
    <property type="component" value="Unassembled WGS sequence"/>
</dbReference>
<organism evidence="2 3">
    <name type="scientific">Streptomyces triticagri</name>
    <dbReference type="NCBI Taxonomy" id="2293568"/>
    <lineage>
        <taxon>Bacteria</taxon>
        <taxon>Bacillati</taxon>
        <taxon>Actinomycetota</taxon>
        <taxon>Actinomycetes</taxon>
        <taxon>Kitasatosporales</taxon>
        <taxon>Streptomycetaceae</taxon>
        <taxon>Streptomyces</taxon>
    </lineage>
</organism>
<dbReference type="InterPro" id="IPR002629">
    <property type="entry name" value="Met_Synth_C/arc"/>
</dbReference>
<dbReference type="CDD" id="cd03311">
    <property type="entry name" value="CIMS_C_terminal_like"/>
    <property type="match status" value="1"/>
</dbReference>
<dbReference type="OrthoDB" id="6430685at2"/>
<reference evidence="2 3" key="1">
    <citation type="submission" date="2018-08" db="EMBL/GenBank/DDBJ databases">
        <title>Isolation, diversity and antifungal activity of Actinobacteria from wheat.</title>
        <authorList>
            <person name="Han C."/>
        </authorList>
    </citation>
    <scope>NUCLEOTIDE SEQUENCE [LARGE SCALE GENOMIC DNA]</scope>
    <source>
        <strain evidence="2 3">NEAU-YY421</strain>
    </source>
</reference>
<feature type="domain" description="Cobalamin-independent methionine synthase MetE C-terminal/archaeal" evidence="1">
    <location>
        <begin position="10"/>
        <end position="337"/>
    </location>
</feature>
<sequence>MSNSTVKAQAIGSLLRPAELVSAQAALEAGRMTPAEFKVVEDRAVDGALRLQESAGLDVVNDGEMRRTTFMDHLLATVPGALDHEAPIDTETEAGGAYAVENPIAVVEPIAASRNIGVEEYVYLRGRTHLPVKVTVPSPLMLYGFWSAERSARVYPDPFDLFGAWAALLRSQIEELAAVGCTRVQIDAPDMAVLVDEEQRRQREALAISVERTLSEGCELIDSLAAVPGVSVSLHLCKGNFRSMWAAQGGYDWLAERVFAGTPHVDTYLLEFDDERSGGFAPLAALPADKNVVLGLVSTKRDELEPLDTLLSRVDEAAHHVDRARIGVSPQCGFASVAAGANRITPTMQAAKLFRVGELAEAVGA</sequence>
<protein>
    <submittedName>
        <fullName evidence="2">Methionine synthase</fullName>
    </submittedName>
</protein>
<dbReference type="SUPFAM" id="SSF51726">
    <property type="entry name" value="UROD/MetE-like"/>
    <property type="match status" value="1"/>
</dbReference>
<evidence type="ECO:0000313" key="3">
    <source>
        <dbReference type="Proteomes" id="UP000263094"/>
    </source>
</evidence>
<evidence type="ECO:0000259" key="1">
    <source>
        <dbReference type="Pfam" id="PF01717"/>
    </source>
</evidence>
<dbReference type="RefSeq" id="WP_128557896.1">
    <property type="nucleotide sequence ID" value="NZ_QUAK01000120.1"/>
</dbReference>